<accession>A0AAE1DIR3</accession>
<dbReference type="EMBL" id="JAWDGP010003758">
    <property type="protein sequence ID" value="KAK3771315.1"/>
    <property type="molecule type" value="Genomic_DNA"/>
</dbReference>
<reference evidence="1" key="1">
    <citation type="journal article" date="2023" name="G3 (Bethesda)">
        <title>A reference genome for the long-term kleptoplast-retaining sea slug Elysia crispata morphotype clarki.</title>
        <authorList>
            <person name="Eastman K.E."/>
            <person name="Pendleton A.L."/>
            <person name="Shaikh M.A."/>
            <person name="Suttiyut T."/>
            <person name="Ogas R."/>
            <person name="Tomko P."/>
            <person name="Gavelis G."/>
            <person name="Widhalm J.R."/>
            <person name="Wisecaver J.H."/>
        </authorList>
    </citation>
    <scope>NUCLEOTIDE SEQUENCE</scope>
    <source>
        <strain evidence="1">ECLA1</strain>
    </source>
</reference>
<organism evidence="1 2">
    <name type="scientific">Elysia crispata</name>
    <name type="common">lettuce slug</name>
    <dbReference type="NCBI Taxonomy" id="231223"/>
    <lineage>
        <taxon>Eukaryota</taxon>
        <taxon>Metazoa</taxon>
        <taxon>Spiralia</taxon>
        <taxon>Lophotrochozoa</taxon>
        <taxon>Mollusca</taxon>
        <taxon>Gastropoda</taxon>
        <taxon>Heterobranchia</taxon>
        <taxon>Euthyneura</taxon>
        <taxon>Panpulmonata</taxon>
        <taxon>Sacoglossa</taxon>
        <taxon>Placobranchoidea</taxon>
        <taxon>Plakobranchidae</taxon>
        <taxon>Elysia</taxon>
    </lineage>
</organism>
<evidence type="ECO:0000313" key="1">
    <source>
        <dbReference type="EMBL" id="KAK3771315.1"/>
    </source>
</evidence>
<comment type="caution">
    <text evidence="1">The sequence shown here is derived from an EMBL/GenBank/DDBJ whole genome shotgun (WGS) entry which is preliminary data.</text>
</comment>
<keyword evidence="2" id="KW-1185">Reference proteome</keyword>
<dbReference type="AlphaFoldDB" id="A0AAE1DIR3"/>
<name>A0AAE1DIR3_9GAST</name>
<proteinExistence type="predicted"/>
<protein>
    <submittedName>
        <fullName evidence="1">Uncharacterized protein</fullName>
    </submittedName>
</protein>
<evidence type="ECO:0000313" key="2">
    <source>
        <dbReference type="Proteomes" id="UP001283361"/>
    </source>
</evidence>
<sequence>MSVHTVVLRGRRTRAKLFLMKLVVSNPTDSHTGRCSHSHTALDTLVVSNPTDSHTGRCSRSHSTRHARCVQPHRLTHRQMLTLTQH</sequence>
<gene>
    <name evidence="1" type="ORF">RRG08_056526</name>
</gene>
<dbReference type="Proteomes" id="UP001283361">
    <property type="component" value="Unassembled WGS sequence"/>
</dbReference>